<evidence type="ECO:0000313" key="3">
    <source>
        <dbReference type="EMBL" id="ERL89088.1"/>
    </source>
</evidence>
<feature type="compositionally biased region" description="Basic and acidic residues" evidence="1">
    <location>
        <begin position="39"/>
        <end position="54"/>
    </location>
</feature>
<dbReference type="Proteomes" id="UP000030742">
    <property type="component" value="Unassembled WGS sequence"/>
</dbReference>
<sequence>YFPLPKERKKDSFDSSEDGFSSEDEFFGPRKQIGLKLVEPLRDRDYKDKAERRQRGGRPCKPGGPTERKRQRMLDKIKEPKERKRDKDKIKAKEDVPKREQTKRAVKGKMSLTDIIKDGDEPEEPPEFQDSEDSDPAWTPAASVDDEDMLPMKKKSRGRPGGTKNKKPRNLIAAAAQGAGINDSDGLGVYPEHPMPKKTKTSHKAKPVPTLEDNIVASMQNSFSAVNDDNPFKTGEFVAIRGEVCNDWPAIWRVDGKTLLQKYEPFEHEGTTLYRNISTYTSWTAESKKQYISVPVKYKSQSQLETVVEFLKDEMTILDPKIQEQCMKQCESYQDNFEVYIQTLISQALDSNFLMEIFQEKDEYFLSNVQTIDDITERKKQKLLQLVQWPASLQGAVCTWPCFNVLREIGPGDAQTRTCAACGRHNVAVRVIMYGQPYNATTLEGCQPDPNAINDKDFFMCRICVNRVELASKVIHQKYLMYIECAKRVSEKRTSDPTKDTTCILNELLADENWLNQVKYFT</sequence>
<evidence type="ECO:0000256" key="1">
    <source>
        <dbReference type="SAM" id="MobiDB-lite"/>
    </source>
</evidence>
<dbReference type="EMBL" id="KB632144">
    <property type="protein sequence ID" value="ERL89088.1"/>
    <property type="molecule type" value="Genomic_DNA"/>
</dbReference>
<feature type="compositionally biased region" description="Acidic residues" evidence="1">
    <location>
        <begin position="14"/>
        <end position="26"/>
    </location>
</feature>
<accession>U4U9S2</accession>
<feature type="region of interest" description="Disordered" evidence="1">
    <location>
        <begin position="1"/>
        <end position="169"/>
    </location>
</feature>
<reference evidence="3 4" key="1">
    <citation type="journal article" date="2013" name="Genome Biol.">
        <title>Draft genome of the mountain pine beetle, Dendroctonus ponderosae Hopkins, a major forest pest.</title>
        <authorList>
            <person name="Keeling C.I."/>
            <person name="Yuen M.M."/>
            <person name="Liao N.Y."/>
            <person name="Docking T.R."/>
            <person name="Chan S.K."/>
            <person name="Taylor G.A."/>
            <person name="Palmquist D.L."/>
            <person name="Jackman S.D."/>
            <person name="Nguyen A."/>
            <person name="Li M."/>
            <person name="Henderson H."/>
            <person name="Janes J.K."/>
            <person name="Zhao Y."/>
            <person name="Pandoh P."/>
            <person name="Moore R."/>
            <person name="Sperling F.A."/>
            <person name="Huber D.P."/>
            <person name="Birol I."/>
            <person name="Jones S.J."/>
            <person name="Bohlmann J."/>
        </authorList>
    </citation>
    <scope>NUCLEOTIDE SEQUENCE</scope>
</reference>
<protein>
    <recommendedName>
        <fullName evidence="2">DUF4211 domain-containing protein</fullName>
    </recommendedName>
</protein>
<feature type="non-terminal residue" evidence="3">
    <location>
        <position position="1"/>
    </location>
</feature>
<gene>
    <name evidence="3" type="ORF">D910_06465</name>
</gene>
<dbReference type="AlphaFoldDB" id="U4U9S2"/>
<organism evidence="3 4">
    <name type="scientific">Dendroctonus ponderosae</name>
    <name type="common">Mountain pine beetle</name>
    <dbReference type="NCBI Taxonomy" id="77166"/>
    <lineage>
        <taxon>Eukaryota</taxon>
        <taxon>Metazoa</taxon>
        <taxon>Ecdysozoa</taxon>
        <taxon>Arthropoda</taxon>
        <taxon>Hexapoda</taxon>
        <taxon>Insecta</taxon>
        <taxon>Pterygota</taxon>
        <taxon>Neoptera</taxon>
        <taxon>Endopterygota</taxon>
        <taxon>Coleoptera</taxon>
        <taxon>Polyphaga</taxon>
        <taxon>Cucujiformia</taxon>
        <taxon>Curculionidae</taxon>
        <taxon>Scolytinae</taxon>
        <taxon>Dendroctonus</taxon>
    </lineage>
</organism>
<dbReference type="Pfam" id="PF13926">
    <property type="entry name" value="DUF4211"/>
    <property type="match status" value="1"/>
</dbReference>
<dbReference type="PANTHER" id="PTHR14689:SF0">
    <property type="entry name" value="COILED-COIL DOMAIN-CONTAINING PROTEIN 82"/>
    <property type="match status" value="1"/>
</dbReference>
<feature type="compositionally biased region" description="Basic and acidic residues" evidence="1">
    <location>
        <begin position="66"/>
        <end position="103"/>
    </location>
</feature>
<dbReference type="PANTHER" id="PTHR14689">
    <property type="entry name" value="PHORBOL-ESTER_DAG-TYPE DOMAIN-CONTAINING PROTEIN"/>
    <property type="match status" value="1"/>
</dbReference>
<dbReference type="GO" id="GO:0005634">
    <property type="term" value="C:nucleus"/>
    <property type="evidence" value="ECO:0007669"/>
    <property type="project" value="TreeGrafter"/>
</dbReference>
<evidence type="ECO:0000259" key="2">
    <source>
        <dbReference type="Pfam" id="PF13926"/>
    </source>
</evidence>
<proteinExistence type="predicted"/>
<feature type="compositionally biased region" description="Acidic residues" evidence="1">
    <location>
        <begin position="120"/>
        <end position="135"/>
    </location>
</feature>
<dbReference type="OrthoDB" id="21499at2759"/>
<feature type="non-terminal residue" evidence="3">
    <location>
        <position position="522"/>
    </location>
</feature>
<dbReference type="InterPro" id="IPR025451">
    <property type="entry name" value="DUF4211"/>
</dbReference>
<feature type="domain" description="DUF4211" evidence="2">
    <location>
        <begin position="316"/>
        <end position="443"/>
    </location>
</feature>
<evidence type="ECO:0000313" key="4">
    <source>
        <dbReference type="Proteomes" id="UP000030742"/>
    </source>
</evidence>
<name>U4U9S2_DENPD</name>
<feature type="compositionally biased region" description="Basic and acidic residues" evidence="1">
    <location>
        <begin position="1"/>
        <end position="13"/>
    </location>
</feature>
<feature type="compositionally biased region" description="Basic residues" evidence="1">
    <location>
        <begin position="152"/>
        <end position="169"/>
    </location>
</feature>